<dbReference type="InterPro" id="IPR014748">
    <property type="entry name" value="Enoyl-CoA_hydra_C"/>
</dbReference>
<proteinExistence type="inferred from homology"/>
<evidence type="ECO:0000256" key="2">
    <source>
        <dbReference type="ARBA" id="ARBA00005254"/>
    </source>
</evidence>
<evidence type="ECO:0000256" key="3">
    <source>
        <dbReference type="ARBA" id="ARBA00012076"/>
    </source>
</evidence>
<dbReference type="Gene3D" id="3.40.47.10">
    <property type="match status" value="1"/>
</dbReference>
<dbReference type="InterPro" id="IPR001753">
    <property type="entry name" value="Enoyl-CoA_hydra/iso"/>
</dbReference>
<feature type="region of interest" description="Disordered" evidence="12">
    <location>
        <begin position="141"/>
        <end position="165"/>
    </location>
</feature>
<evidence type="ECO:0000256" key="9">
    <source>
        <dbReference type="ARBA" id="ARBA00039456"/>
    </source>
</evidence>
<evidence type="ECO:0000256" key="6">
    <source>
        <dbReference type="ARBA" id="ARBA00023239"/>
    </source>
</evidence>
<dbReference type="GO" id="GO:0004300">
    <property type="term" value="F:enoyl-CoA hydratase activity"/>
    <property type="evidence" value="ECO:0007669"/>
    <property type="project" value="UniProtKB-EC"/>
</dbReference>
<dbReference type="InterPro" id="IPR029045">
    <property type="entry name" value="ClpP/crotonase-like_dom_sf"/>
</dbReference>
<comment type="catalytic activity">
    <reaction evidence="8">
        <text>a 4-saturated-(3S)-3-hydroxyacyl-CoA = a (3E)-enoyl-CoA + H2O</text>
        <dbReference type="Rhea" id="RHEA:20724"/>
        <dbReference type="ChEBI" id="CHEBI:15377"/>
        <dbReference type="ChEBI" id="CHEBI:58521"/>
        <dbReference type="ChEBI" id="CHEBI:137480"/>
        <dbReference type="EC" id="4.2.1.17"/>
    </reaction>
</comment>
<evidence type="ECO:0000256" key="7">
    <source>
        <dbReference type="ARBA" id="ARBA00023709"/>
    </source>
</evidence>
<dbReference type="AlphaFoldDB" id="A0A1Y5PNY5"/>
<evidence type="ECO:0000256" key="10">
    <source>
        <dbReference type="ARBA" id="ARBA00073436"/>
    </source>
</evidence>
<evidence type="ECO:0000259" key="13">
    <source>
        <dbReference type="Pfam" id="PF18313"/>
    </source>
</evidence>
<evidence type="ECO:0000256" key="11">
    <source>
        <dbReference type="RuleBase" id="RU003707"/>
    </source>
</evidence>
<feature type="compositionally biased region" description="Acidic residues" evidence="12">
    <location>
        <begin position="152"/>
        <end position="161"/>
    </location>
</feature>
<sequence length="792" mass="83990">MTSEIDPRTPVIIGVGQAAERVDQPDYQGLSPIDLAVRAALAAAADTGKPDRSIIALIDTVAATRQFEDSLPGAPAPLGKSTKFPLSVAHRLGVRPRRAVLEVAGGQSPQHLVTEFSREIATGRADLVLLVGAEAMSTVAHHAKSESRPDFSDDPDDPDGAFEDRGYGLKGLVSMEAAAHGLTNAPTQYALLENARRAANGDSREKYAAAMGALFAPFSTIAAHNPYSAAPQEHSARELIDVSERNRIIADPYTKYLVARDLVNQGAAVLLASVQTARELGVDESRWVFLHGQADLRERDLFDRRNLGEAPSALMAVRHALEVAGIGVAEVSFFDFYSCFPIAVSNITDALGLSPEDPRGLTLTGGLPYFGGPGNNYSMHAIAEAVSRVRGVPGSYALVSANGGVISKTSVGIYSTTSSALRPDSSVELQSQIDGLDAPGHIAHPAGWATIESYTIVHGRTGKTGIVIGRLAETGQRFIAQVAPGDGELLNLLENAEQPIGQRVYVTAFGHGNRVTITKDKAAQFFPILKPVLRDDYEYVTVCRDGHLLEITINRAEVRNCLHPPAHEELDEIFNAYFADADLWVAIITGAGDKAFCAGNDLIYSAGGKPMYVPLNGFAGLTSRRDMHKPVIAAVNGFAMGGGFEIALACHLVVADESATFALSEVKVGLIAGAGGVIRLPRAIPPKLATELILTGRRIDADHAHRLGVVNRVSPGGGALAAARELAAEILTGSPTSVRLSLKLMEQTQGIADTVDAVVAPTDVVDELMTSADAIEGMMAFATKRPPQWKNR</sequence>
<dbReference type="CDD" id="cd06558">
    <property type="entry name" value="crotonase-like"/>
    <property type="match status" value="1"/>
</dbReference>
<dbReference type="InterPro" id="IPR040771">
    <property type="entry name" value="TLP1_add_C"/>
</dbReference>
<dbReference type="Pfam" id="PF18313">
    <property type="entry name" value="TLP1_add_C"/>
    <property type="match status" value="1"/>
</dbReference>
<name>A0A1Y5PNY5_9MYCO</name>
<evidence type="ECO:0000256" key="5">
    <source>
        <dbReference type="ARBA" id="ARBA00023098"/>
    </source>
</evidence>
<dbReference type="SUPFAM" id="SSF52096">
    <property type="entry name" value="ClpP/crotonase"/>
    <property type="match status" value="1"/>
</dbReference>
<feature type="domain" description="Thiolase-like protein type 1 additional C-terminal" evidence="13">
    <location>
        <begin position="428"/>
        <end position="508"/>
    </location>
</feature>
<dbReference type="PANTHER" id="PTHR11941">
    <property type="entry name" value="ENOYL-COA HYDRATASE-RELATED"/>
    <property type="match status" value="1"/>
</dbReference>
<keyword evidence="6" id="KW-0456">Lyase</keyword>
<evidence type="ECO:0000256" key="12">
    <source>
        <dbReference type="SAM" id="MobiDB-lite"/>
    </source>
</evidence>
<dbReference type="PROSITE" id="PS00166">
    <property type="entry name" value="ENOYL_COA_HYDRATASE"/>
    <property type="match status" value="1"/>
</dbReference>
<comment type="catalytic activity">
    <reaction evidence="7">
        <text>a (3S)-3-hydroxyacyl-CoA = a (2E)-enoyl-CoA + H2O</text>
        <dbReference type="Rhea" id="RHEA:16105"/>
        <dbReference type="ChEBI" id="CHEBI:15377"/>
        <dbReference type="ChEBI" id="CHEBI:57318"/>
        <dbReference type="ChEBI" id="CHEBI:58856"/>
        <dbReference type="EC" id="4.2.1.17"/>
    </reaction>
</comment>
<dbReference type="Gene3D" id="2.40.50.840">
    <property type="match status" value="1"/>
</dbReference>
<evidence type="ECO:0000256" key="1">
    <source>
        <dbReference type="ARBA" id="ARBA00002994"/>
    </source>
</evidence>
<dbReference type="PANTHER" id="PTHR11941:SF54">
    <property type="entry name" value="ENOYL-COA HYDRATASE, MITOCHONDRIAL"/>
    <property type="match status" value="1"/>
</dbReference>
<evidence type="ECO:0000256" key="8">
    <source>
        <dbReference type="ARBA" id="ARBA00023717"/>
    </source>
</evidence>
<keyword evidence="5" id="KW-0443">Lipid metabolism</keyword>
<comment type="function">
    <text evidence="1">Could possibly oxidize fatty acids using specific components.</text>
</comment>
<dbReference type="SUPFAM" id="SSF53901">
    <property type="entry name" value="Thiolase-like"/>
    <property type="match status" value="2"/>
</dbReference>
<dbReference type="GO" id="GO:0006635">
    <property type="term" value="P:fatty acid beta-oxidation"/>
    <property type="evidence" value="ECO:0007669"/>
    <property type="project" value="TreeGrafter"/>
</dbReference>
<protein>
    <recommendedName>
        <fullName evidence="9">Probable enoyl-CoA hydratase EchA17</fullName>
        <ecNumber evidence="3">4.2.1.17</ecNumber>
    </recommendedName>
    <alternativeName>
        <fullName evidence="10">Probable enoyl-CoA hydratase echA17</fullName>
    </alternativeName>
</protein>
<dbReference type="Gene3D" id="1.10.12.10">
    <property type="entry name" value="Lyase 2-enoyl-coa Hydratase, Chain A, domain 2"/>
    <property type="match status" value="1"/>
</dbReference>
<evidence type="ECO:0000256" key="4">
    <source>
        <dbReference type="ARBA" id="ARBA00022832"/>
    </source>
</evidence>
<dbReference type="EC" id="4.2.1.17" evidence="3"/>
<keyword evidence="4" id="KW-0276">Fatty acid metabolism</keyword>
<dbReference type="EMBL" id="FLQS01000067">
    <property type="protein sequence ID" value="SBS79090.1"/>
    <property type="molecule type" value="Genomic_DNA"/>
</dbReference>
<dbReference type="GO" id="GO:0016746">
    <property type="term" value="F:acyltransferase activity"/>
    <property type="evidence" value="ECO:0007669"/>
    <property type="project" value="InterPro"/>
</dbReference>
<dbReference type="NCBIfam" id="NF006105">
    <property type="entry name" value="PRK08257.1-4"/>
    <property type="match status" value="1"/>
</dbReference>
<reference evidence="14" key="1">
    <citation type="submission" date="2016-03" db="EMBL/GenBank/DDBJ databases">
        <authorList>
            <person name="Ploux O."/>
        </authorList>
    </citation>
    <scope>NUCLEOTIDE SEQUENCE</scope>
    <source>
        <strain evidence="14">UC10</strain>
    </source>
</reference>
<organism evidence="14">
    <name type="scientific">uncultured Mycobacterium sp</name>
    <dbReference type="NCBI Taxonomy" id="171292"/>
    <lineage>
        <taxon>Bacteria</taxon>
        <taxon>Bacillati</taxon>
        <taxon>Actinomycetota</taxon>
        <taxon>Actinomycetes</taxon>
        <taxon>Mycobacteriales</taxon>
        <taxon>Mycobacteriaceae</taxon>
        <taxon>Mycobacterium</taxon>
        <taxon>environmental samples</taxon>
    </lineage>
</organism>
<dbReference type="Gene3D" id="3.90.226.10">
    <property type="entry name" value="2-enoyl-CoA Hydratase, Chain A, domain 1"/>
    <property type="match status" value="1"/>
</dbReference>
<accession>A0A1Y5PNY5</accession>
<dbReference type="InterPro" id="IPR016039">
    <property type="entry name" value="Thiolase-like"/>
</dbReference>
<dbReference type="Pfam" id="PF00378">
    <property type="entry name" value="ECH_1"/>
    <property type="match status" value="1"/>
</dbReference>
<comment type="similarity">
    <text evidence="2 11">Belongs to the enoyl-CoA hydratase/isomerase family.</text>
</comment>
<gene>
    <name evidence="14" type="ORF">MHPYR_70011</name>
</gene>
<evidence type="ECO:0000313" key="14">
    <source>
        <dbReference type="EMBL" id="SBS79090.1"/>
    </source>
</evidence>
<dbReference type="FunFam" id="3.90.226.10:FF:000009">
    <property type="entry name" value="Carnitinyl-CoA dehydratase"/>
    <property type="match status" value="1"/>
</dbReference>
<dbReference type="InterPro" id="IPR018376">
    <property type="entry name" value="Enoyl-CoA_hyd/isom_CS"/>
</dbReference>